<gene>
    <name evidence="1" type="ORF">DY000_02020374</name>
</gene>
<evidence type="ECO:0000313" key="1">
    <source>
        <dbReference type="EMBL" id="KAF3597369.1"/>
    </source>
</evidence>
<dbReference type="Gene3D" id="2.40.50.140">
    <property type="entry name" value="Nucleic acid-binding proteins"/>
    <property type="match status" value="1"/>
</dbReference>
<keyword evidence="2" id="KW-1185">Reference proteome</keyword>
<name>A0ABQ7EMD1_BRACR</name>
<dbReference type="Proteomes" id="UP000266723">
    <property type="component" value="Unassembled WGS sequence"/>
</dbReference>
<dbReference type="SUPFAM" id="SSF50249">
    <property type="entry name" value="Nucleic acid-binding proteins"/>
    <property type="match status" value="1"/>
</dbReference>
<proteinExistence type="predicted"/>
<sequence>MLPPQPLVIPSTPRRDTQTVVTRLLRFWEAKNVKKAGELVGIDMLFLDDQSSLIQASVFVHRLNTFRDVLREGAMYELSGFDVTRSNNHLFRNVEQLMSLINTNVKSLVRFVPSRQHTMTTLRLLNELWLTSNIFDSLAELLHKRPEAGVVHSKIMVATNINPKLSSKPNNDSTCEETGTGFTRGFEQLCSGVTPHKLLSSYAKPKSAQWKLLTAGVTSHVLKCTTCFNASAVGVVRYRVELLVQAGEDTVVFVATVFVAFNSAMSKLTGVSDAEVANPMLCALKIEVFNPDIGSVSVRFRFGFFGFPVFRQTSYLFSCSLGKLILHPFGDDWTGLGPIIDLSGSNGPRVSGEWKLPRGRHPIILFVHQCLPTEVPDPASITPYLLLWRNSLDSSPGTFLLCSYMDVSSSPSSSGLLD</sequence>
<organism evidence="1 2">
    <name type="scientific">Brassica cretica</name>
    <name type="common">Mustard</name>
    <dbReference type="NCBI Taxonomy" id="69181"/>
    <lineage>
        <taxon>Eukaryota</taxon>
        <taxon>Viridiplantae</taxon>
        <taxon>Streptophyta</taxon>
        <taxon>Embryophyta</taxon>
        <taxon>Tracheophyta</taxon>
        <taxon>Spermatophyta</taxon>
        <taxon>Magnoliopsida</taxon>
        <taxon>eudicotyledons</taxon>
        <taxon>Gunneridae</taxon>
        <taxon>Pentapetalae</taxon>
        <taxon>rosids</taxon>
        <taxon>malvids</taxon>
        <taxon>Brassicales</taxon>
        <taxon>Brassicaceae</taxon>
        <taxon>Brassiceae</taxon>
        <taxon>Brassica</taxon>
    </lineage>
</organism>
<comment type="caution">
    <text evidence="1">The sequence shown here is derived from an EMBL/GenBank/DDBJ whole genome shotgun (WGS) entry which is preliminary data.</text>
</comment>
<dbReference type="EMBL" id="QGKV02000299">
    <property type="protein sequence ID" value="KAF3597369.1"/>
    <property type="molecule type" value="Genomic_DNA"/>
</dbReference>
<evidence type="ECO:0008006" key="3">
    <source>
        <dbReference type="Google" id="ProtNLM"/>
    </source>
</evidence>
<dbReference type="CDD" id="cd04480">
    <property type="entry name" value="RPA1_DBD_A_like"/>
    <property type="match status" value="1"/>
</dbReference>
<protein>
    <recommendedName>
        <fullName evidence="3">DUF223 domain-containing protein</fullName>
    </recommendedName>
</protein>
<reference evidence="1 2" key="1">
    <citation type="journal article" date="2020" name="BMC Genomics">
        <title>Intraspecific diversification of the crop wild relative Brassica cretica Lam. using demographic model selection.</title>
        <authorList>
            <person name="Kioukis A."/>
            <person name="Michalopoulou V.A."/>
            <person name="Briers L."/>
            <person name="Pirintsos S."/>
            <person name="Studholme D.J."/>
            <person name="Pavlidis P."/>
            <person name="Sarris P.F."/>
        </authorList>
    </citation>
    <scope>NUCLEOTIDE SEQUENCE [LARGE SCALE GENOMIC DNA]</scope>
    <source>
        <strain evidence="2">cv. PFS-1207/04</strain>
    </source>
</reference>
<accession>A0ABQ7EMD1</accession>
<evidence type="ECO:0000313" key="2">
    <source>
        <dbReference type="Proteomes" id="UP000266723"/>
    </source>
</evidence>
<dbReference type="InterPro" id="IPR012340">
    <property type="entry name" value="NA-bd_OB-fold"/>
</dbReference>